<dbReference type="EMBL" id="UINC01002442">
    <property type="protein sequence ID" value="SUZ96715.1"/>
    <property type="molecule type" value="Genomic_DNA"/>
</dbReference>
<evidence type="ECO:0000313" key="7">
    <source>
        <dbReference type="EMBL" id="SUZ96715.1"/>
    </source>
</evidence>
<keyword evidence="4" id="KW-0067">ATP-binding</keyword>
<dbReference type="GO" id="GO:0005524">
    <property type="term" value="F:ATP binding"/>
    <property type="evidence" value="ECO:0007669"/>
    <property type="project" value="UniProtKB-KW"/>
</dbReference>
<dbReference type="InterPro" id="IPR027417">
    <property type="entry name" value="P-loop_NTPase"/>
</dbReference>
<protein>
    <recommendedName>
        <fullName evidence="6">RecF/RecN/SMC N-terminal domain-containing protein</fullName>
    </recommendedName>
</protein>
<evidence type="ECO:0000256" key="3">
    <source>
        <dbReference type="ARBA" id="ARBA00022741"/>
    </source>
</evidence>
<dbReference type="InterPro" id="IPR003395">
    <property type="entry name" value="RecF/RecN/SMC_N"/>
</dbReference>
<evidence type="ECO:0000256" key="1">
    <source>
        <dbReference type="ARBA" id="ARBA00022490"/>
    </source>
</evidence>
<evidence type="ECO:0000256" key="5">
    <source>
        <dbReference type="ARBA" id="ARBA00023125"/>
    </source>
</evidence>
<evidence type="ECO:0000256" key="4">
    <source>
        <dbReference type="ARBA" id="ARBA00022840"/>
    </source>
</evidence>
<organism evidence="7">
    <name type="scientific">marine metagenome</name>
    <dbReference type="NCBI Taxonomy" id="408172"/>
    <lineage>
        <taxon>unclassified sequences</taxon>
        <taxon>metagenomes</taxon>
        <taxon>ecological metagenomes</taxon>
    </lineage>
</organism>
<dbReference type="NCBIfam" id="TIGR00611">
    <property type="entry name" value="recf"/>
    <property type="match status" value="1"/>
</dbReference>
<sequence>MSIDKVFLKNFRPFSDLKVDLSNKNLLLTGANGTGKTSVLEAINVLITGKSFKTRDLKDCIKEKSKGFLVDLEITRDKSIFKIRAEKELNKRISRKAKTGGYSVEKKDLPVIQFIQAKDLRMIEGETELRRDFFNKAMFHVEPKAGDEYRSYKKALSQRNMALKKKASEKELKIWNKALIEIGNMLEETQKRFFVNFFEDTLENRRVKKKGNPEFLNTIKIYLNKGWPADLSFGDAIAKSSQKDRALGYTSIGPHRLDLLFYTENKLAKSVLSRGQQKLLILLMFFYFNDVLKSQIEAEIIYLIDDITSELDQENLEIVLKEALALNSQLLITAIEGKNTDNFVPFLDKFRQLNLSK</sequence>
<feature type="domain" description="RecF/RecN/SMC N-terminal" evidence="6">
    <location>
        <begin position="3"/>
        <end position="339"/>
    </location>
</feature>
<dbReference type="GO" id="GO:0006260">
    <property type="term" value="P:DNA replication"/>
    <property type="evidence" value="ECO:0007669"/>
    <property type="project" value="UniProtKB-KW"/>
</dbReference>
<name>A0A381RXY9_9ZZZZ</name>
<dbReference type="Gene3D" id="3.40.50.300">
    <property type="entry name" value="P-loop containing nucleotide triphosphate hydrolases"/>
    <property type="match status" value="1"/>
</dbReference>
<dbReference type="PANTHER" id="PTHR32182">
    <property type="entry name" value="DNA REPLICATION AND REPAIR PROTEIN RECF"/>
    <property type="match status" value="1"/>
</dbReference>
<dbReference type="GO" id="GO:0006302">
    <property type="term" value="P:double-strand break repair"/>
    <property type="evidence" value="ECO:0007669"/>
    <property type="project" value="TreeGrafter"/>
</dbReference>
<reference evidence="7" key="1">
    <citation type="submission" date="2018-05" db="EMBL/GenBank/DDBJ databases">
        <authorList>
            <person name="Lanie J.A."/>
            <person name="Ng W.-L."/>
            <person name="Kazmierczak K.M."/>
            <person name="Andrzejewski T.M."/>
            <person name="Davidsen T.M."/>
            <person name="Wayne K.J."/>
            <person name="Tettelin H."/>
            <person name="Glass J.I."/>
            <person name="Rusch D."/>
            <person name="Podicherti R."/>
            <person name="Tsui H.-C.T."/>
            <person name="Winkler M.E."/>
        </authorList>
    </citation>
    <scope>NUCLEOTIDE SEQUENCE</scope>
</reference>
<evidence type="ECO:0000256" key="2">
    <source>
        <dbReference type="ARBA" id="ARBA00022705"/>
    </source>
</evidence>
<accession>A0A381RXY9</accession>
<dbReference type="GO" id="GO:0000731">
    <property type="term" value="P:DNA synthesis involved in DNA repair"/>
    <property type="evidence" value="ECO:0007669"/>
    <property type="project" value="TreeGrafter"/>
</dbReference>
<dbReference type="SUPFAM" id="SSF52540">
    <property type="entry name" value="P-loop containing nucleoside triphosphate hydrolases"/>
    <property type="match status" value="1"/>
</dbReference>
<dbReference type="HAMAP" id="MF_00365">
    <property type="entry name" value="RecF"/>
    <property type="match status" value="1"/>
</dbReference>
<dbReference type="GO" id="GO:0003697">
    <property type="term" value="F:single-stranded DNA binding"/>
    <property type="evidence" value="ECO:0007669"/>
    <property type="project" value="InterPro"/>
</dbReference>
<dbReference type="AlphaFoldDB" id="A0A381RXY9"/>
<keyword evidence="5" id="KW-0238">DNA-binding</keyword>
<dbReference type="InterPro" id="IPR042174">
    <property type="entry name" value="RecF_2"/>
</dbReference>
<keyword evidence="2" id="KW-0235">DNA replication</keyword>
<keyword evidence="1" id="KW-0963">Cytoplasm</keyword>
<keyword evidence="3" id="KW-0547">Nucleotide-binding</keyword>
<dbReference type="Pfam" id="PF02463">
    <property type="entry name" value="SMC_N"/>
    <property type="match status" value="1"/>
</dbReference>
<gene>
    <name evidence="7" type="ORF">METZ01_LOCUS49569</name>
</gene>
<dbReference type="PANTHER" id="PTHR32182:SF0">
    <property type="entry name" value="DNA REPLICATION AND REPAIR PROTEIN RECF"/>
    <property type="match status" value="1"/>
</dbReference>
<evidence type="ECO:0000259" key="6">
    <source>
        <dbReference type="Pfam" id="PF02463"/>
    </source>
</evidence>
<dbReference type="InterPro" id="IPR001238">
    <property type="entry name" value="DNA-binding_RecF"/>
</dbReference>
<proteinExistence type="inferred from homology"/>
<dbReference type="Gene3D" id="1.20.1050.90">
    <property type="entry name" value="RecF/RecN/SMC, N-terminal domain"/>
    <property type="match status" value="1"/>
</dbReference>